<feature type="region of interest" description="Disordered" evidence="1">
    <location>
        <begin position="483"/>
        <end position="643"/>
    </location>
</feature>
<reference evidence="5" key="2">
    <citation type="submission" date="2020-07" db="EMBL/GenBank/DDBJ databases">
        <authorList>
            <person name="Pettersson B.M.F."/>
            <person name="Behra P.R.K."/>
            <person name="Ramesh M."/>
            <person name="Das S."/>
            <person name="Dasgupta S."/>
            <person name="Kirsebom L.A."/>
        </authorList>
    </citation>
    <scope>NUCLEOTIDE SEQUENCE</scope>
    <source>
        <strain evidence="5">DSM 44203</strain>
    </source>
</reference>
<dbReference type="Proteomes" id="UP001207528">
    <property type="component" value="Unassembled WGS sequence"/>
</dbReference>
<comment type="caution">
    <text evidence="5">The sequence shown here is derived from an EMBL/GenBank/DDBJ whole genome shotgun (WGS) entry which is preliminary data.</text>
</comment>
<evidence type="ECO:0000313" key="6">
    <source>
        <dbReference type="Proteomes" id="UP000069773"/>
    </source>
</evidence>
<evidence type="ECO:0000313" key="5">
    <source>
        <dbReference type="EMBL" id="MCV7026601.1"/>
    </source>
</evidence>
<sequence length="643" mass="65679">MIATAKRLGGSAVAMLAALTVATVAAAPAAMADTGDGVTPADSHGIPIGDYLFGFNYGAGVFGVAATPDTTFPAGFAAIMFGVWIAGWWLVFTVFNLFQKMDWITPIVGVAENVSTSISDQFGEQFIYWVVTATMLITITVYALRNQANRAWHHVALTIVAIGIGVLMVLPVGEAAHLLKMGRDIAAETGTAVTGHPAAVSPSAGLIDEYVRKPTQRWQYGQDLDSLGCGWAWDDKIRAGDADKMKDAPLVCPGGDLGARMHAHAMNPAGALTESILYPLFMVVVAVLIAMAVVKMGSTAVGALIHAAFIKPGLIAVGTPVGQRFLIRNVIDGFTAALVFGGYLLILFITAALVGILGTVVPSSDVGMLITLLVVGFAIGGVRYAGANMRGWKDAAGRAILPAGSPGMYGQPSRAPAVARHAALSAAHYAADGIRTRRQIARVATKSAAAKAGAGAVAPEIAIPTQVMNAFAHEVLRTAHHYRTVHQGGSGRGSGIGVAGSGRGGGAQSVNYGGSGGGAVGSARELARRSSQRRAQTRAAESVSVPAAAGTSSVRPPSRPAPLRTSSGARSSSVAESPSAVAVAAPQSPVSSAGPVQPAGGSDGRSAPPPAGPARSGVNQALRRSGAINTARNAARNFRKGRQ</sequence>
<dbReference type="EMBL" id="JACKTI010000069">
    <property type="protein sequence ID" value="MCV7026601.1"/>
    <property type="molecule type" value="Genomic_DNA"/>
</dbReference>
<reference evidence="5" key="3">
    <citation type="journal article" date="2022" name="BMC Genomics">
        <title>Comparative genome analysis of mycobacteria focusing on tRNA and non-coding RNA.</title>
        <authorList>
            <person name="Behra P.R.K."/>
            <person name="Pettersson B.M.F."/>
            <person name="Ramesh M."/>
            <person name="Das S."/>
            <person name="Dasgupta S."/>
            <person name="Kirsebom L.A."/>
        </authorList>
    </citation>
    <scope>NUCLEOTIDE SEQUENCE</scope>
    <source>
        <strain evidence="5">DSM 44203</strain>
    </source>
</reference>
<evidence type="ECO:0000256" key="1">
    <source>
        <dbReference type="SAM" id="MobiDB-lite"/>
    </source>
</evidence>
<keyword evidence="6" id="KW-1185">Reference proteome</keyword>
<accession>A0AAW5SSU2</accession>
<evidence type="ECO:0000256" key="3">
    <source>
        <dbReference type="SAM" id="SignalP"/>
    </source>
</evidence>
<gene>
    <name evidence="5" type="ORF">H7I77_25160</name>
    <name evidence="4" type="ORF">RMCN_0781</name>
</gene>
<dbReference type="RefSeq" id="WP_067387446.1">
    <property type="nucleotide sequence ID" value="NZ_BCTA01000012.1"/>
</dbReference>
<name>A0AAW5SSU2_MYCNV</name>
<feature type="transmembrane region" description="Helical" evidence="2">
    <location>
        <begin position="76"/>
        <end position="98"/>
    </location>
</feature>
<protein>
    <submittedName>
        <fullName evidence="5">Uncharacterized protein</fullName>
    </submittedName>
</protein>
<evidence type="ECO:0000256" key="2">
    <source>
        <dbReference type="SAM" id="Phobius"/>
    </source>
</evidence>
<feature type="transmembrane region" description="Helical" evidence="2">
    <location>
        <begin position="366"/>
        <end position="385"/>
    </location>
</feature>
<feature type="transmembrane region" description="Helical" evidence="2">
    <location>
        <begin position="126"/>
        <end position="145"/>
    </location>
</feature>
<reference evidence="4 6" key="1">
    <citation type="journal article" date="2016" name="Genome Announc.">
        <title>Draft Genome Sequences of Five Rapidly Growing Mycobacterium Species, M. thermoresistibile, M. fortuitum subsp. acetamidolyticum, M. canariasense, M. brisbanense, and M. novocastrense.</title>
        <authorList>
            <person name="Katahira K."/>
            <person name="Ogura Y."/>
            <person name="Gotoh Y."/>
            <person name="Hayashi T."/>
        </authorList>
    </citation>
    <scope>NUCLEOTIDE SEQUENCE [LARGE SCALE GENOMIC DNA]</scope>
    <source>
        <strain evidence="4 6">JCM18114</strain>
    </source>
</reference>
<dbReference type="Proteomes" id="UP000069773">
    <property type="component" value="Unassembled WGS sequence"/>
</dbReference>
<feature type="transmembrane region" description="Helical" evidence="2">
    <location>
        <begin position="300"/>
        <end position="322"/>
    </location>
</feature>
<feature type="compositionally biased region" description="Gly residues" evidence="1">
    <location>
        <begin position="488"/>
        <end position="520"/>
    </location>
</feature>
<keyword evidence="3" id="KW-0732">Signal</keyword>
<dbReference type="AlphaFoldDB" id="A0AAW5SSU2"/>
<organism evidence="5 7">
    <name type="scientific">Mycolicibacterium novocastrense</name>
    <name type="common">Mycobacterium novocastrense</name>
    <dbReference type="NCBI Taxonomy" id="59813"/>
    <lineage>
        <taxon>Bacteria</taxon>
        <taxon>Bacillati</taxon>
        <taxon>Actinomycetota</taxon>
        <taxon>Actinomycetes</taxon>
        <taxon>Mycobacteriales</taxon>
        <taxon>Mycobacteriaceae</taxon>
        <taxon>Mycolicibacterium</taxon>
    </lineage>
</organism>
<keyword evidence="2" id="KW-1133">Transmembrane helix</keyword>
<dbReference type="EMBL" id="BCTA01000012">
    <property type="protein sequence ID" value="GAT07648.1"/>
    <property type="molecule type" value="Genomic_DNA"/>
</dbReference>
<feature type="transmembrane region" description="Helical" evidence="2">
    <location>
        <begin position="151"/>
        <end position="173"/>
    </location>
</feature>
<evidence type="ECO:0000313" key="4">
    <source>
        <dbReference type="EMBL" id="GAT07648.1"/>
    </source>
</evidence>
<feature type="transmembrane region" description="Helical" evidence="2">
    <location>
        <begin position="334"/>
        <end position="360"/>
    </location>
</feature>
<keyword evidence="2" id="KW-0812">Transmembrane</keyword>
<feature type="chain" id="PRO_5043666680" evidence="3">
    <location>
        <begin position="27"/>
        <end position="643"/>
    </location>
</feature>
<feature type="transmembrane region" description="Helical" evidence="2">
    <location>
        <begin position="276"/>
        <end position="294"/>
    </location>
</feature>
<keyword evidence="2" id="KW-0472">Membrane</keyword>
<evidence type="ECO:0000313" key="7">
    <source>
        <dbReference type="Proteomes" id="UP001207528"/>
    </source>
</evidence>
<feature type="compositionally biased region" description="Low complexity" evidence="1">
    <location>
        <begin position="566"/>
        <end position="606"/>
    </location>
</feature>
<proteinExistence type="predicted"/>
<feature type="signal peptide" evidence="3">
    <location>
        <begin position="1"/>
        <end position="26"/>
    </location>
</feature>